<dbReference type="AlphaFoldDB" id="A0A4Y2SW21"/>
<evidence type="ECO:0000313" key="2">
    <source>
        <dbReference type="Proteomes" id="UP000499080"/>
    </source>
</evidence>
<accession>A0A4Y2SW21</accession>
<organism evidence="1 2">
    <name type="scientific">Araneus ventricosus</name>
    <name type="common">Orbweaver spider</name>
    <name type="synonym">Epeira ventricosa</name>
    <dbReference type="NCBI Taxonomy" id="182803"/>
    <lineage>
        <taxon>Eukaryota</taxon>
        <taxon>Metazoa</taxon>
        <taxon>Ecdysozoa</taxon>
        <taxon>Arthropoda</taxon>
        <taxon>Chelicerata</taxon>
        <taxon>Arachnida</taxon>
        <taxon>Araneae</taxon>
        <taxon>Araneomorphae</taxon>
        <taxon>Entelegynae</taxon>
        <taxon>Araneoidea</taxon>
        <taxon>Araneidae</taxon>
        <taxon>Araneus</taxon>
    </lineage>
</organism>
<sequence length="96" mass="10501">DIRKYVTVISWTVSEGLSLTQITSTSLNEFLQDLIWAVFLPGTSNLTTSVKDDEEPSAFPLHGATTSPTHLMFAHLLSSLPQWPAPKCNGSTESHT</sequence>
<protein>
    <submittedName>
        <fullName evidence="1">Uncharacterized protein</fullName>
    </submittedName>
</protein>
<reference evidence="1 2" key="1">
    <citation type="journal article" date="2019" name="Sci. Rep.">
        <title>Orb-weaving spider Araneus ventricosus genome elucidates the spidroin gene catalogue.</title>
        <authorList>
            <person name="Kono N."/>
            <person name="Nakamura H."/>
            <person name="Ohtoshi R."/>
            <person name="Moran D.A.P."/>
            <person name="Shinohara A."/>
            <person name="Yoshida Y."/>
            <person name="Fujiwara M."/>
            <person name="Mori M."/>
            <person name="Tomita M."/>
            <person name="Arakawa K."/>
        </authorList>
    </citation>
    <scope>NUCLEOTIDE SEQUENCE [LARGE SCALE GENOMIC DNA]</scope>
</reference>
<dbReference type="Proteomes" id="UP000499080">
    <property type="component" value="Unassembled WGS sequence"/>
</dbReference>
<name>A0A4Y2SW21_ARAVE</name>
<comment type="caution">
    <text evidence="1">The sequence shown here is derived from an EMBL/GenBank/DDBJ whole genome shotgun (WGS) entry which is preliminary data.</text>
</comment>
<proteinExistence type="predicted"/>
<dbReference type="EMBL" id="BGPR01024382">
    <property type="protein sequence ID" value="GBN92437.1"/>
    <property type="molecule type" value="Genomic_DNA"/>
</dbReference>
<keyword evidence="2" id="KW-1185">Reference proteome</keyword>
<evidence type="ECO:0000313" key="1">
    <source>
        <dbReference type="EMBL" id="GBN92437.1"/>
    </source>
</evidence>
<gene>
    <name evidence="1" type="ORF">AVEN_219116_1</name>
</gene>
<feature type="non-terminal residue" evidence="1">
    <location>
        <position position="1"/>
    </location>
</feature>